<dbReference type="InterPro" id="IPR006171">
    <property type="entry name" value="TOPRIM_dom"/>
</dbReference>
<organism evidence="3 4">
    <name type="scientific">Aminipila terrae</name>
    <dbReference type="NCBI Taxonomy" id="2697030"/>
    <lineage>
        <taxon>Bacteria</taxon>
        <taxon>Bacillati</taxon>
        <taxon>Bacillota</taxon>
        <taxon>Clostridia</taxon>
        <taxon>Peptostreptococcales</taxon>
        <taxon>Anaerovoracaceae</taxon>
        <taxon>Aminipila</taxon>
    </lineage>
</organism>
<dbReference type="PANTHER" id="PTHR30313">
    <property type="entry name" value="DNA PRIMASE"/>
    <property type="match status" value="1"/>
</dbReference>
<name>A0A6P1MG27_9FIRM</name>
<sequence length="326" mass="37553">MDVISLYQSGIRNVSASLGTALTENQAKILRRYTKNIVLSYDADNAGQAAALRGIDILFKEGCKPKVLHVTDGKDPDEFVKKHGKDAFKKLVDKSLGFVDYKISVLKKKYNLDSYEESIDFLKEAADILRNLSPIEADIHIKKLANEIKISENAIRLEINGNNTQEELMIHNHIENNKKEDKQINSSMLLVEKNLIKLMITDYEYFKIISQYEDAFKSDHGKKIFSITESLYKEDKELDIMKLQDGLEQDEMNMLADIIDNVQLADKEEQVLQECLNKIEVENLKEKENSLLMRLSMADEEENQETIKVLTEELMDLQRQKMERGK</sequence>
<dbReference type="SUPFAM" id="SSF56731">
    <property type="entry name" value="DNA primase core"/>
    <property type="match status" value="1"/>
</dbReference>
<proteinExistence type="predicted"/>
<evidence type="ECO:0000313" key="3">
    <source>
        <dbReference type="EMBL" id="QHI73659.1"/>
    </source>
</evidence>
<dbReference type="PROSITE" id="PS50880">
    <property type="entry name" value="TOPRIM"/>
    <property type="match status" value="1"/>
</dbReference>
<dbReference type="InterPro" id="IPR050219">
    <property type="entry name" value="DnaG_primase"/>
</dbReference>
<dbReference type="InterPro" id="IPR016136">
    <property type="entry name" value="DNA_helicase_N/primase_C"/>
</dbReference>
<dbReference type="RefSeq" id="WP_162363424.1">
    <property type="nucleotide sequence ID" value="NZ_CP047591.1"/>
</dbReference>
<dbReference type="Gene3D" id="1.10.860.10">
    <property type="entry name" value="DNAb Helicase, Chain A"/>
    <property type="match status" value="1"/>
</dbReference>
<keyword evidence="1" id="KW-0175">Coiled coil</keyword>
<accession>A0A6P1MG27</accession>
<dbReference type="EMBL" id="CP047591">
    <property type="protein sequence ID" value="QHI73659.1"/>
    <property type="molecule type" value="Genomic_DNA"/>
</dbReference>
<dbReference type="Proteomes" id="UP000463883">
    <property type="component" value="Chromosome"/>
</dbReference>
<dbReference type="Gene3D" id="3.40.1360.10">
    <property type="match status" value="1"/>
</dbReference>
<dbReference type="Pfam" id="PF10410">
    <property type="entry name" value="DnaB_bind"/>
    <property type="match status" value="1"/>
</dbReference>
<gene>
    <name evidence="3" type="ORF">Ami3637_15880</name>
</gene>
<feature type="domain" description="Toprim" evidence="2">
    <location>
        <begin position="1"/>
        <end position="75"/>
    </location>
</feature>
<feature type="coiled-coil region" evidence="1">
    <location>
        <begin position="281"/>
        <end position="320"/>
    </location>
</feature>
<dbReference type="AlphaFoldDB" id="A0A6P1MG27"/>
<dbReference type="GO" id="GO:0016779">
    <property type="term" value="F:nucleotidyltransferase activity"/>
    <property type="evidence" value="ECO:0007669"/>
    <property type="project" value="InterPro"/>
</dbReference>
<dbReference type="PANTHER" id="PTHR30313:SF2">
    <property type="entry name" value="DNA PRIMASE"/>
    <property type="match status" value="1"/>
</dbReference>
<dbReference type="InterPro" id="IPR019475">
    <property type="entry name" value="DNA_primase_DnaB-bd"/>
</dbReference>
<dbReference type="GO" id="GO:0005737">
    <property type="term" value="C:cytoplasm"/>
    <property type="evidence" value="ECO:0007669"/>
    <property type="project" value="TreeGrafter"/>
</dbReference>
<dbReference type="InterPro" id="IPR034151">
    <property type="entry name" value="TOPRIM_DnaG_bac"/>
</dbReference>
<evidence type="ECO:0000256" key="1">
    <source>
        <dbReference type="SAM" id="Coils"/>
    </source>
</evidence>
<dbReference type="CDD" id="cd03364">
    <property type="entry name" value="TOPRIM_DnaG_primases"/>
    <property type="match status" value="1"/>
</dbReference>
<dbReference type="GO" id="GO:0006269">
    <property type="term" value="P:DNA replication, synthesis of primer"/>
    <property type="evidence" value="ECO:0007669"/>
    <property type="project" value="TreeGrafter"/>
</dbReference>
<dbReference type="Pfam" id="PF13155">
    <property type="entry name" value="Toprim_2"/>
    <property type="match status" value="1"/>
</dbReference>
<protein>
    <submittedName>
        <fullName evidence="3">Toprim domain-containing protein</fullName>
    </submittedName>
</protein>
<keyword evidence="4" id="KW-1185">Reference proteome</keyword>
<evidence type="ECO:0000313" key="4">
    <source>
        <dbReference type="Proteomes" id="UP000463883"/>
    </source>
</evidence>
<dbReference type="KEGG" id="amic:Ami3637_15880"/>
<evidence type="ECO:0000259" key="2">
    <source>
        <dbReference type="PROSITE" id="PS50880"/>
    </source>
</evidence>
<reference evidence="3 4" key="1">
    <citation type="submission" date="2020-01" db="EMBL/GenBank/DDBJ databases">
        <title>Genomic analysis of Aminipila sp. CBA3637.</title>
        <authorList>
            <person name="Kim Y.B."/>
            <person name="Roh S.W."/>
        </authorList>
    </citation>
    <scope>NUCLEOTIDE SEQUENCE [LARGE SCALE GENOMIC DNA]</scope>
    <source>
        <strain evidence="3 4">CBA3637</strain>
    </source>
</reference>
<dbReference type="SMART" id="SM00493">
    <property type="entry name" value="TOPRIM"/>
    <property type="match status" value="1"/>
</dbReference>